<comment type="caution">
    <text evidence="1">The sequence shown here is derived from an EMBL/GenBank/DDBJ whole genome shotgun (WGS) entry which is preliminary data.</text>
</comment>
<reference evidence="1 2" key="1">
    <citation type="journal article" date="2015" name="Nature">
        <title>rRNA introns, odd ribosomes, and small enigmatic genomes across a large radiation of phyla.</title>
        <authorList>
            <person name="Brown C.T."/>
            <person name="Hug L.A."/>
            <person name="Thomas B.C."/>
            <person name="Sharon I."/>
            <person name="Castelle C.J."/>
            <person name="Singh A."/>
            <person name="Wilkins M.J."/>
            <person name="Williams K.H."/>
            <person name="Banfield J.F."/>
        </authorList>
    </citation>
    <scope>NUCLEOTIDE SEQUENCE [LARGE SCALE GENOMIC DNA]</scope>
</reference>
<dbReference type="AlphaFoldDB" id="A0A0G1YIL9"/>
<evidence type="ECO:0000313" key="1">
    <source>
        <dbReference type="EMBL" id="KKW06239.1"/>
    </source>
</evidence>
<accession>A0A0G1YIL9</accession>
<name>A0A0G1YIL9_9BACT</name>
<sequence length="90" mass="9936">MEEKFLEKDLLFGLRIEETDGGVLVKARCPSCLNFVQLNLSNAEVQAGDEKSATCRSGEHEETFQLNARVVLTESGDIEGDTEVWGKVFG</sequence>
<dbReference type="EMBL" id="LCPW01000001">
    <property type="protein sequence ID" value="KKW06239.1"/>
    <property type="molecule type" value="Genomic_DNA"/>
</dbReference>
<proteinExistence type="predicted"/>
<dbReference type="STRING" id="1618342.UY40_C0001G0017"/>
<evidence type="ECO:0000313" key="2">
    <source>
        <dbReference type="Proteomes" id="UP000034119"/>
    </source>
</evidence>
<gene>
    <name evidence="1" type="ORF">UY40_C0001G0017</name>
</gene>
<dbReference type="Proteomes" id="UP000034119">
    <property type="component" value="Unassembled WGS sequence"/>
</dbReference>
<protein>
    <submittedName>
        <fullName evidence="1">Uncharacterized protein</fullName>
    </submittedName>
</protein>
<organism evidence="1 2">
    <name type="scientific">candidate division CPR1 bacterium GW2011_GWC1_49_13</name>
    <dbReference type="NCBI Taxonomy" id="1618342"/>
    <lineage>
        <taxon>Bacteria</taxon>
        <taxon>candidate division CPR1</taxon>
    </lineage>
</organism>